<gene>
    <name evidence="1" type="ORF">RE6C_01251</name>
</gene>
<proteinExistence type="predicted"/>
<sequence>MGTKIPERPQVRASANDLEIFCVEKTQNLYLKRHSDLPTIDGIGEHAALMIVSGTSNNVDAFPAEKFS</sequence>
<reference evidence="1" key="2">
    <citation type="journal article" date="2013" name="Mar. Genomics">
        <title>Expression of sulfatases in Rhodopirellula baltica and the diversity of sulfatases in the genus Rhodopirellula.</title>
        <authorList>
            <person name="Wegner C.E."/>
            <person name="Richter-Heitmann T."/>
            <person name="Klindworth A."/>
            <person name="Klockow C."/>
            <person name="Richter M."/>
            <person name="Achstetter T."/>
            <person name="Glockner F.O."/>
            <person name="Harder J."/>
        </authorList>
    </citation>
    <scope>NUCLEOTIDE SEQUENCE [LARGE SCALE GENOMIC DNA]</scope>
    <source>
        <strain evidence="1">6C</strain>
    </source>
</reference>
<evidence type="ECO:0000313" key="1">
    <source>
        <dbReference type="EMBL" id="EMB18007.1"/>
    </source>
</evidence>
<name>M2AZC5_9BACT</name>
<organism evidence="1 2">
    <name type="scientific">Rhodopirellula europaea 6C</name>
    <dbReference type="NCBI Taxonomy" id="1263867"/>
    <lineage>
        <taxon>Bacteria</taxon>
        <taxon>Pseudomonadati</taxon>
        <taxon>Planctomycetota</taxon>
        <taxon>Planctomycetia</taxon>
        <taxon>Pirellulales</taxon>
        <taxon>Pirellulaceae</taxon>
        <taxon>Rhodopirellula</taxon>
    </lineage>
</organism>
<accession>M2AZC5</accession>
<comment type="caution">
    <text evidence="1">The sequence shown here is derived from an EMBL/GenBank/DDBJ whole genome shotgun (WGS) entry which is preliminary data.</text>
</comment>
<dbReference type="Proteomes" id="UP000011529">
    <property type="component" value="Unassembled WGS sequence"/>
</dbReference>
<dbReference type="PATRIC" id="fig|1263867.3.peg.1322"/>
<evidence type="ECO:0000313" key="2">
    <source>
        <dbReference type="Proteomes" id="UP000011529"/>
    </source>
</evidence>
<reference evidence="1" key="1">
    <citation type="submission" date="2012-11" db="EMBL/GenBank/DDBJ databases">
        <title>Permanent draft genomes of Rhodopirellula europaea strain SH398 and 6C.</title>
        <authorList>
            <person name="Richter M."/>
            <person name="Richter-Heitmann T."/>
            <person name="Frank C."/>
            <person name="Harder J."/>
            <person name="Glockner F.O."/>
        </authorList>
    </citation>
    <scope>NUCLEOTIDE SEQUENCE</scope>
    <source>
        <strain evidence="1">6C</strain>
    </source>
</reference>
<keyword evidence="2" id="KW-1185">Reference proteome</keyword>
<protein>
    <submittedName>
        <fullName evidence="1">Uncharacterized protein</fullName>
    </submittedName>
</protein>
<dbReference type="EMBL" id="ANMO01000072">
    <property type="protein sequence ID" value="EMB18007.1"/>
    <property type="molecule type" value="Genomic_DNA"/>
</dbReference>
<dbReference type="AlphaFoldDB" id="M2AZC5"/>
<dbReference type="RefSeq" id="WP_008654785.1">
    <property type="nucleotide sequence ID" value="NZ_ANMO01000072.1"/>
</dbReference>